<dbReference type="AlphaFoldDB" id="A0AAD7WGE7"/>
<evidence type="ECO:0000256" key="1">
    <source>
        <dbReference type="SAM" id="MobiDB-lite"/>
    </source>
</evidence>
<keyword evidence="3" id="KW-1185">Reference proteome</keyword>
<dbReference type="Proteomes" id="UP001221898">
    <property type="component" value="Unassembled WGS sequence"/>
</dbReference>
<comment type="caution">
    <text evidence="2">The sequence shown here is derived from an EMBL/GenBank/DDBJ whole genome shotgun (WGS) entry which is preliminary data.</text>
</comment>
<sequence length="92" mass="9622">MENICSTDRGDAGLVFPGALSRAGPEHSSAHVSAPLHGRCLSKAPEGLVHHSETGPEETREPSCRSACARARSAEPAFTANPALSPFSKHAF</sequence>
<protein>
    <submittedName>
        <fullName evidence="2">Uncharacterized protein</fullName>
    </submittedName>
</protein>
<gene>
    <name evidence="2" type="ORF">AAFF_G00025740</name>
</gene>
<feature type="region of interest" description="Disordered" evidence="1">
    <location>
        <begin position="44"/>
        <end position="67"/>
    </location>
</feature>
<proteinExistence type="predicted"/>
<evidence type="ECO:0000313" key="2">
    <source>
        <dbReference type="EMBL" id="KAJ8396042.1"/>
    </source>
</evidence>
<name>A0AAD7WGE7_9TELE</name>
<accession>A0AAD7WGE7</accession>
<reference evidence="2" key="1">
    <citation type="journal article" date="2023" name="Science">
        <title>Genome structures resolve the early diversification of teleost fishes.</title>
        <authorList>
            <person name="Parey E."/>
            <person name="Louis A."/>
            <person name="Montfort J."/>
            <person name="Bouchez O."/>
            <person name="Roques C."/>
            <person name="Iampietro C."/>
            <person name="Lluch J."/>
            <person name="Castinel A."/>
            <person name="Donnadieu C."/>
            <person name="Desvignes T."/>
            <person name="Floi Bucao C."/>
            <person name="Jouanno E."/>
            <person name="Wen M."/>
            <person name="Mejri S."/>
            <person name="Dirks R."/>
            <person name="Jansen H."/>
            <person name="Henkel C."/>
            <person name="Chen W.J."/>
            <person name="Zahm M."/>
            <person name="Cabau C."/>
            <person name="Klopp C."/>
            <person name="Thompson A.W."/>
            <person name="Robinson-Rechavi M."/>
            <person name="Braasch I."/>
            <person name="Lecointre G."/>
            <person name="Bobe J."/>
            <person name="Postlethwait J.H."/>
            <person name="Berthelot C."/>
            <person name="Roest Crollius H."/>
            <person name="Guiguen Y."/>
        </authorList>
    </citation>
    <scope>NUCLEOTIDE SEQUENCE</scope>
    <source>
        <strain evidence="2">NC1722</strain>
    </source>
</reference>
<feature type="compositionally biased region" description="Basic and acidic residues" evidence="1">
    <location>
        <begin position="48"/>
        <end position="63"/>
    </location>
</feature>
<dbReference type="EMBL" id="JAINUG010000110">
    <property type="protein sequence ID" value="KAJ8396042.1"/>
    <property type="molecule type" value="Genomic_DNA"/>
</dbReference>
<evidence type="ECO:0000313" key="3">
    <source>
        <dbReference type="Proteomes" id="UP001221898"/>
    </source>
</evidence>
<organism evidence="2 3">
    <name type="scientific">Aldrovandia affinis</name>
    <dbReference type="NCBI Taxonomy" id="143900"/>
    <lineage>
        <taxon>Eukaryota</taxon>
        <taxon>Metazoa</taxon>
        <taxon>Chordata</taxon>
        <taxon>Craniata</taxon>
        <taxon>Vertebrata</taxon>
        <taxon>Euteleostomi</taxon>
        <taxon>Actinopterygii</taxon>
        <taxon>Neopterygii</taxon>
        <taxon>Teleostei</taxon>
        <taxon>Notacanthiformes</taxon>
        <taxon>Halosauridae</taxon>
        <taxon>Aldrovandia</taxon>
    </lineage>
</organism>